<evidence type="ECO:0000256" key="1">
    <source>
        <dbReference type="SAM" id="Phobius"/>
    </source>
</evidence>
<comment type="caution">
    <text evidence="2">The sequence shown here is derived from an EMBL/GenBank/DDBJ whole genome shotgun (WGS) entry which is preliminary data.</text>
</comment>
<feature type="transmembrane region" description="Helical" evidence="1">
    <location>
        <begin position="7"/>
        <end position="27"/>
    </location>
</feature>
<keyword evidence="1" id="KW-1133">Transmembrane helix</keyword>
<sequence length="130" mass="14693">MQNRERKIIKISVLVAAIVMVGGFALFQSRNLLQGPDIKVKRPSNGEILEESLLEVQGEARNISKISLNGRQIFVDEKGIFNEKVLLFPGYNKLSIEAADRFGRKIQKELLLVLKENEEMESGLPKANER</sequence>
<protein>
    <submittedName>
        <fullName evidence="2">Uncharacterized protein</fullName>
    </submittedName>
</protein>
<accession>A0A2H0DW44</accession>
<organism evidence="2 3">
    <name type="scientific">Candidatus Campbellbacteria bacterium CG22_combo_CG10-13_8_21_14_all_43_18</name>
    <dbReference type="NCBI Taxonomy" id="1974530"/>
    <lineage>
        <taxon>Bacteria</taxon>
        <taxon>Candidatus Campbelliibacteriota</taxon>
    </lineage>
</organism>
<dbReference type="Gene3D" id="2.60.40.10">
    <property type="entry name" value="Immunoglobulins"/>
    <property type="match status" value="1"/>
</dbReference>
<keyword evidence="1" id="KW-0812">Transmembrane</keyword>
<name>A0A2H0DW44_9BACT</name>
<dbReference type="InterPro" id="IPR013783">
    <property type="entry name" value="Ig-like_fold"/>
</dbReference>
<reference evidence="2 3" key="1">
    <citation type="submission" date="2017-09" db="EMBL/GenBank/DDBJ databases">
        <title>Depth-based differentiation of microbial function through sediment-hosted aquifers and enrichment of novel symbionts in the deep terrestrial subsurface.</title>
        <authorList>
            <person name="Probst A.J."/>
            <person name="Ladd B."/>
            <person name="Jarett J.K."/>
            <person name="Geller-Mcgrath D.E."/>
            <person name="Sieber C.M."/>
            <person name="Emerson J.B."/>
            <person name="Anantharaman K."/>
            <person name="Thomas B.C."/>
            <person name="Malmstrom R."/>
            <person name="Stieglmeier M."/>
            <person name="Klingl A."/>
            <person name="Woyke T."/>
            <person name="Ryan C.M."/>
            <person name="Banfield J.F."/>
        </authorList>
    </citation>
    <scope>NUCLEOTIDE SEQUENCE [LARGE SCALE GENOMIC DNA]</scope>
    <source>
        <strain evidence="2">CG22_combo_CG10-13_8_21_14_all_43_18</strain>
    </source>
</reference>
<dbReference type="Pfam" id="PF09136">
    <property type="entry name" value="Glucodextran_B"/>
    <property type="match status" value="1"/>
</dbReference>
<dbReference type="AlphaFoldDB" id="A0A2H0DW44"/>
<dbReference type="Proteomes" id="UP000231276">
    <property type="component" value="Unassembled WGS sequence"/>
</dbReference>
<evidence type="ECO:0000313" key="3">
    <source>
        <dbReference type="Proteomes" id="UP000231276"/>
    </source>
</evidence>
<proteinExistence type="predicted"/>
<evidence type="ECO:0000313" key="2">
    <source>
        <dbReference type="EMBL" id="PIP86403.1"/>
    </source>
</evidence>
<keyword evidence="1" id="KW-0472">Membrane</keyword>
<gene>
    <name evidence="2" type="ORF">COW82_02235</name>
</gene>
<dbReference type="EMBL" id="PCTS01000031">
    <property type="protein sequence ID" value="PIP86403.1"/>
    <property type="molecule type" value="Genomic_DNA"/>
</dbReference>